<accession>A0A1M5IM90</accession>
<dbReference type="OrthoDB" id="5197650at2"/>
<proteinExistence type="predicted"/>
<dbReference type="RefSeq" id="WP_083628540.1">
    <property type="nucleotide sequence ID" value="NZ_FQVX01000002.1"/>
</dbReference>
<dbReference type="STRING" id="1070870.SAMN05444351_2123"/>
<dbReference type="AlphaFoldDB" id="A0A1M5IM90"/>
<protein>
    <submittedName>
        <fullName evidence="2">Hemerythrin-like domain-containing protein</fullName>
    </submittedName>
</protein>
<evidence type="ECO:0000259" key="1">
    <source>
        <dbReference type="Pfam" id="PF01814"/>
    </source>
</evidence>
<organism evidence="2 3">
    <name type="scientific">Geodermatophilus nigrescens</name>
    <dbReference type="NCBI Taxonomy" id="1070870"/>
    <lineage>
        <taxon>Bacteria</taxon>
        <taxon>Bacillati</taxon>
        <taxon>Actinomycetota</taxon>
        <taxon>Actinomycetes</taxon>
        <taxon>Geodermatophilales</taxon>
        <taxon>Geodermatophilaceae</taxon>
        <taxon>Geodermatophilus</taxon>
    </lineage>
</organism>
<dbReference type="Proteomes" id="UP000184471">
    <property type="component" value="Unassembled WGS sequence"/>
</dbReference>
<reference evidence="2 3" key="1">
    <citation type="submission" date="2016-11" db="EMBL/GenBank/DDBJ databases">
        <authorList>
            <person name="Jaros S."/>
            <person name="Januszkiewicz K."/>
            <person name="Wedrychowicz H."/>
        </authorList>
    </citation>
    <scope>NUCLEOTIDE SEQUENCE [LARGE SCALE GENOMIC DNA]</scope>
    <source>
        <strain evidence="2 3">DSM 45408</strain>
    </source>
</reference>
<dbReference type="Pfam" id="PF01814">
    <property type="entry name" value="Hemerythrin"/>
    <property type="match status" value="1"/>
</dbReference>
<dbReference type="EMBL" id="FQVX01000002">
    <property type="protein sequence ID" value="SHG29050.1"/>
    <property type="molecule type" value="Genomic_DNA"/>
</dbReference>
<evidence type="ECO:0000313" key="2">
    <source>
        <dbReference type="EMBL" id="SHG29050.1"/>
    </source>
</evidence>
<name>A0A1M5IM90_9ACTN</name>
<sequence length="233" mass="25492">MTSTSPALPFPVTPRRPGDPEPDLFGFSLVHRALRSGCRLLADAATAIAAGDPCPPDRQRAVVRFGEAVLHEVHVHHSREDDVLWPVIVASAGDAVDLGPLSDDHTALQGVLDRARSALARFAEAGPASAAPLAAVLTELADELDEHIGEEEREVFPVMRRFVSAGDFARVETRFRKGTSPRHMVFVLPWIVDSCRTREERAQLFAGAPAPLRLLLRVVQPGWLRRRDLVRGA</sequence>
<dbReference type="InterPro" id="IPR012312">
    <property type="entry name" value="Hemerythrin-like"/>
</dbReference>
<evidence type="ECO:0000313" key="3">
    <source>
        <dbReference type="Proteomes" id="UP000184471"/>
    </source>
</evidence>
<gene>
    <name evidence="2" type="ORF">SAMN05444351_2123</name>
</gene>
<dbReference type="CDD" id="cd12108">
    <property type="entry name" value="Hr-like"/>
    <property type="match status" value="1"/>
</dbReference>
<dbReference type="Gene3D" id="1.20.120.520">
    <property type="entry name" value="nmb1532 protein domain like"/>
    <property type="match status" value="1"/>
</dbReference>
<keyword evidence="3" id="KW-1185">Reference proteome</keyword>
<feature type="domain" description="Hemerythrin-like" evidence="1">
    <location>
        <begin position="30"/>
        <end position="158"/>
    </location>
</feature>